<evidence type="ECO:0000256" key="7">
    <source>
        <dbReference type="ARBA" id="ARBA00022741"/>
    </source>
</evidence>
<comment type="subcellular location">
    <subcellularLocation>
        <location evidence="2">Cell membrane</location>
        <topology evidence="2">Multi-pass membrane protein</topology>
    </subcellularLocation>
</comment>
<gene>
    <name evidence="15" type="ORF">PRIO_4169</name>
</gene>
<dbReference type="InterPro" id="IPR050640">
    <property type="entry name" value="Bact_2-comp_sensor_kinase"/>
</dbReference>
<evidence type="ECO:0000259" key="13">
    <source>
        <dbReference type="PROSITE" id="PS50109"/>
    </source>
</evidence>
<evidence type="ECO:0000256" key="4">
    <source>
        <dbReference type="ARBA" id="ARBA00022475"/>
    </source>
</evidence>
<dbReference type="PROSITE" id="PS50109">
    <property type="entry name" value="HIS_KIN"/>
    <property type="match status" value="1"/>
</dbReference>
<dbReference type="AlphaFoldDB" id="A0A0E4HC92"/>
<dbReference type="Pfam" id="PF02518">
    <property type="entry name" value="HATPase_c"/>
    <property type="match status" value="1"/>
</dbReference>
<dbReference type="SUPFAM" id="SSF55874">
    <property type="entry name" value="ATPase domain of HSP90 chaperone/DNA topoisomerase II/histidine kinase"/>
    <property type="match status" value="1"/>
</dbReference>
<evidence type="ECO:0000313" key="15">
    <source>
        <dbReference type="EMBL" id="CQR56571.1"/>
    </source>
</evidence>
<dbReference type="RefSeq" id="WP_052741500.1">
    <property type="nucleotide sequence ID" value="NZ_LN831776.1"/>
</dbReference>
<organism evidence="15 16">
    <name type="scientific">Paenibacillus riograndensis SBR5</name>
    <dbReference type="NCBI Taxonomy" id="1073571"/>
    <lineage>
        <taxon>Bacteria</taxon>
        <taxon>Bacillati</taxon>
        <taxon>Bacillota</taxon>
        <taxon>Bacilli</taxon>
        <taxon>Bacillales</taxon>
        <taxon>Paenibacillaceae</taxon>
        <taxon>Paenibacillus</taxon>
        <taxon>Paenibacillus sonchi group</taxon>
    </lineage>
</organism>
<keyword evidence="8 15" id="KW-0418">Kinase</keyword>
<dbReference type="Pfam" id="PF06580">
    <property type="entry name" value="His_kinase"/>
    <property type="match status" value="1"/>
</dbReference>
<dbReference type="CDD" id="cd18774">
    <property type="entry name" value="PDC2_HK_sensor"/>
    <property type="match status" value="1"/>
</dbReference>
<evidence type="ECO:0000256" key="10">
    <source>
        <dbReference type="ARBA" id="ARBA00023012"/>
    </source>
</evidence>
<dbReference type="InterPro" id="IPR005467">
    <property type="entry name" value="His_kinase_dom"/>
</dbReference>
<dbReference type="EC" id="2.7.13.3" evidence="3"/>
<feature type="domain" description="Histidine kinase" evidence="13">
    <location>
        <begin position="417"/>
        <end position="592"/>
    </location>
</feature>
<dbReference type="CDD" id="cd06225">
    <property type="entry name" value="HAMP"/>
    <property type="match status" value="1"/>
</dbReference>
<evidence type="ECO:0000313" key="16">
    <source>
        <dbReference type="Proteomes" id="UP000033163"/>
    </source>
</evidence>
<dbReference type="GO" id="GO:0005886">
    <property type="term" value="C:plasma membrane"/>
    <property type="evidence" value="ECO:0007669"/>
    <property type="project" value="UniProtKB-SubCell"/>
</dbReference>
<dbReference type="PANTHER" id="PTHR34220:SF7">
    <property type="entry name" value="SENSOR HISTIDINE KINASE YPDA"/>
    <property type="match status" value="1"/>
</dbReference>
<comment type="catalytic activity">
    <reaction evidence="1">
        <text>ATP + protein L-histidine = ADP + protein N-phospho-L-histidine.</text>
        <dbReference type="EC" id="2.7.13.3"/>
    </reaction>
</comment>
<dbReference type="HOGENOM" id="CLU_020473_6_0_9"/>
<evidence type="ECO:0000256" key="8">
    <source>
        <dbReference type="ARBA" id="ARBA00022777"/>
    </source>
</evidence>
<keyword evidence="12" id="KW-0812">Transmembrane</keyword>
<dbReference type="PROSITE" id="PS50885">
    <property type="entry name" value="HAMP"/>
    <property type="match status" value="1"/>
</dbReference>
<evidence type="ECO:0000256" key="3">
    <source>
        <dbReference type="ARBA" id="ARBA00012438"/>
    </source>
</evidence>
<dbReference type="Pfam" id="PF00672">
    <property type="entry name" value="HAMP"/>
    <property type="match status" value="1"/>
</dbReference>
<feature type="domain" description="HAMP" evidence="14">
    <location>
        <begin position="321"/>
        <end position="373"/>
    </location>
</feature>
<evidence type="ECO:0000256" key="2">
    <source>
        <dbReference type="ARBA" id="ARBA00004651"/>
    </source>
</evidence>
<dbReference type="SUPFAM" id="SSF158472">
    <property type="entry name" value="HAMP domain-like"/>
    <property type="match status" value="1"/>
</dbReference>
<evidence type="ECO:0000256" key="9">
    <source>
        <dbReference type="ARBA" id="ARBA00022840"/>
    </source>
</evidence>
<dbReference type="InterPro" id="IPR003594">
    <property type="entry name" value="HATPase_dom"/>
</dbReference>
<feature type="transmembrane region" description="Helical" evidence="12">
    <location>
        <begin position="12"/>
        <end position="36"/>
    </location>
</feature>
<evidence type="ECO:0000256" key="6">
    <source>
        <dbReference type="ARBA" id="ARBA00022679"/>
    </source>
</evidence>
<dbReference type="PANTHER" id="PTHR34220">
    <property type="entry name" value="SENSOR HISTIDINE KINASE YPDA"/>
    <property type="match status" value="1"/>
</dbReference>
<dbReference type="Proteomes" id="UP000033163">
    <property type="component" value="Chromosome I"/>
</dbReference>
<reference evidence="16" key="1">
    <citation type="submission" date="2015-03" db="EMBL/GenBank/DDBJ databases">
        <authorList>
            <person name="Wibberg D."/>
        </authorList>
    </citation>
    <scope>NUCLEOTIDE SEQUENCE [LARGE SCALE GENOMIC DNA]</scope>
</reference>
<dbReference type="PATRIC" id="fig|1073571.4.peg.4461"/>
<name>A0A0E4HC92_9BACL</name>
<dbReference type="InterPro" id="IPR003660">
    <property type="entry name" value="HAMP_dom"/>
</dbReference>
<evidence type="ECO:0000256" key="11">
    <source>
        <dbReference type="ARBA" id="ARBA00023136"/>
    </source>
</evidence>
<keyword evidence="5" id="KW-0597">Phosphoprotein</keyword>
<keyword evidence="7" id="KW-0547">Nucleotide-binding</keyword>
<evidence type="ECO:0000256" key="1">
    <source>
        <dbReference type="ARBA" id="ARBA00000085"/>
    </source>
</evidence>
<dbReference type="GO" id="GO:0000155">
    <property type="term" value="F:phosphorelay sensor kinase activity"/>
    <property type="evidence" value="ECO:0007669"/>
    <property type="project" value="InterPro"/>
</dbReference>
<keyword evidence="6" id="KW-0808">Transferase</keyword>
<dbReference type="Gene3D" id="1.10.8.500">
    <property type="entry name" value="HAMP domain in histidine kinase"/>
    <property type="match status" value="1"/>
</dbReference>
<evidence type="ECO:0000259" key="14">
    <source>
        <dbReference type="PROSITE" id="PS50885"/>
    </source>
</evidence>
<keyword evidence="4" id="KW-1003">Cell membrane</keyword>
<dbReference type="InterPro" id="IPR036890">
    <property type="entry name" value="HATPase_C_sf"/>
</dbReference>
<dbReference type="Gene3D" id="3.30.450.20">
    <property type="entry name" value="PAS domain"/>
    <property type="match status" value="1"/>
</dbReference>
<dbReference type="Gene3D" id="3.30.565.10">
    <property type="entry name" value="Histidine kinase-like ATPase, C-terminal domain"/>
    <property type="match status" value="1"/>
</dbReference>
<dbReference type="EMBL" id="LN831776">
    <property type="protein sequence ID" value="CQR56571.1"/>
    <property type="molecule type" value="Genomic_DNA"/>
</dbReference>
<keyword evidence="9" id="KW-0067">ATP-binding</keyword>
<dbReference type="SMART" id="SM00304">
    <property type="entry name" value="HAMP"/>
    <property type="match status" value="1"/>
</dbReference>
<dbReference type="SMART" id="SM00387">
    <property type="entry name" value="HATPase_c"/>
    <property type="match status" value="1"/>
</dbReference>
<dbReference type="KEGG" id="pri:PRIO_4169"/>
<proteinExistence type="predicted"/>
<evidence type="ECO:0000256" key="5">
    <source>
        <dbReference type="ARBA" id="ARBA00022553"/>
    </source>
</evidence>
<sequence>MRWIFNRPLKSTIMRLFIPMILVFVPITGTVSYILASQQLKINAETSLNDTLSQTRDFMNDRLTAVLAEMAVLDGSTELRSLFYRANRSDFSMTPQDYLTVGRNIDKVYANLYSIIDSILVYYRNGAISMYRRDSLHTDFSYDMSPYPGYSGGNTAQMRWLIPASNRLENDGGNTASLYKWIAGGDGKPDGMLLLQLKEQFFLEMLSTPKISASGYMLLASPDGTVSAKAASAGDARVDDEALRSMLMAQTEASGKLEMTSRTGMRIVVLYETIAINNWRLAVVYPQAEIYEKVNYIKYVNLVVTAAVVIAVALLARVLAKLIARPVTRLTRQVNSIEEGHLDVQIIESDNYEIGILSKGIKDMMERIKHLLSQVEYEQEQKRISEFAALQAQIHPHFLYNTLYSIKQLCELGETAEASRMISALSHYFRISISRGDELIPVETELEHIRQYLTIQQMRYGDSIRYEMDVAPEMLSVPIVKLTLQPLVENAIYHGIKKVRRPGFIHISGRMEGELCRIRIEDNGFGMDQRQLDRLNLALAAGEEPQEEPPVGFGVRNVHRRLQLHYGSSFGLAYDSTEGQGTTVTVTFPLSGGKE</sequence>
<evidence type="ECO:0000256" key="12">
    <source>
        <dbReference type="SAM" id="Phobius"/>
    </source>
</evidence>
<accession>A0A0E4HC92</accession>
<keyword evidence="12" id="KW-1133">Transmembrane helix</keyword>
<dbReference type="GO" id="GO:0005524">
    <property type="term" value="F:ATP binding"/>
    <property type="evidence" value="ECO:0007669"/>
    <property type="project" value="UniProtKB-KW"/>
</dbReference>
<protein>
    <recommendedName>
        <fullName evidence="3">histidine kinase</fullName>
        <ecNumber evidence="3">2.7.13.3</ecNumber>
    </recommendedName>
</protein>
<keyword evidence="11 12" id="KW-0472">Membrane</keyword>
<keyword evidence="10" id="KW-0902">Two-component regulatory system</keyword>
<dbReference type="InterPro" id="IPR010559">
    <property type="entry name" value="Sig_transdc_His_kin_internal"/>
</dbReference>